<dbReference type="VEuPathDB" id="FungiDB:TRICI_005313"/>
<reference evidence="1" key="1">
    <citation type="journal article" date="2019" name="G3 (Bethesda)">
        <title>Genome Assemblies of Two Rare Opportunistic Yeast Pathogens: Diutina rugosa (syn. Candida rugosa) and Trichomonascus ciferrii (syn. Candida ciferrii).</title>
        <authorList>
            <person name="Mixao V."/>
            <person name="Saus E."/>
            <person name="Hansen A.P."/>
            <person name="Lass-Florl C."/>
            <person name="Gabaldon T."/>
        </authorList>
    </citation>
    <scope>NUCLEOTIDE SEQUENCE</scope>
    <source>
        <strain evidence="1">CBS 4856</strain>
    </source>
</reference>
<evidence type="ECO:0000313" key="2">
    <source>
        <dbReference type="Proteomes" id="UP000761534"/>
    </source>
</evidence>
<accession>A0A642UU98</accession>
<comment type="caution">
    <text evidence="1">The sequence shown here is derived from an EMBL/GenBank/DDBJ whole genome shotgun (WGS) entry which is preliminary data.</text>
</comment>
<organism evidence="1 2">
    <name type="scientific">Trichomonascus ciferrii</name>
    <dbReference type="NCBI Taxonomy" id="44093"/>
    <lineage>
        <taxon>Eukaryota</taxon>
        <taxon>Fungi</taxon>
        <taxon>Dikarya</taxon>
        <taxon>Ascomycota</taxon>
        <taxon>Saccharomycotina</taxon>
        <taxon>Dipodascomycetes</taxon>
        <taxon>Dipodascales</taxon>
        <taxon>Trichomonascaceae</taxon>
        <taxon>Trichomonascus</taxon>
        <taxon>Trichomonascus ciferrii complex</taxon>
    </lineage>
</organism>
<dbReference type="OrthoDB" id="5431120at2759"/>
<gene>
    <name evidence="1" type="ORF">TRICI_005313</name>
</gene>
<evidence type="ECO:0000313" key="1">
    <source>
        <dbReference type="EMBL" id="KAA8905317.1"/>
    </source>
</evidence>
<keyword evidence="2" id="KW-1185">Reference proteome</keyword>
<dbReference type="AlphaFoldDB" id="A0A642UU98"/>
<dbReference type="Proteomes" id="UP000761534">
    <property type="component" value="Unassembled WGS sequence"/>
</dbReference>
<sequence length="345" mass="39830">MKTADVEIFWWNKVYFHTWRKTPDEVLGEIPGDTREELFLQYINSRDTGIDEDIFVCQHKDSAGMPRNSAKFGPSSREVSLGDTTTFPELTRQLLKSYMDICPFIDAPDIIAKPGRSLVVYGVTEIISSYFLSYVLVRRLMAGLKTVIQSGETGIYLFDDNGVTSLKFMDCYRDYIGQDEVWVLCQNRPTTAIIECFPRSFKLLAFPKRCAEETTEFCRSHCPSRIEISTSSGHAIALCAETIIQASPAQLGRLLELKDFYNSYKTEKSAKWNVEILISPWKIFYQELFERRLTEERPCTLQRILRKLFKATKPTKEAIRLHRPPRDLKHFHTTVSKDAIIHILD</sequence>
<name>A0A642UU98_9ASCO</name>
<dbReference type="EMBL" id="SWFS01000418">
    <property type="protein sequence ID" value="KAA8905317.1"/>
    <property type="molecule type" value="Genomic_DNA"/>
</dbReference>
<protein>
    <submittedName>
        <fullName evidence="1">Uncharacterized protein</fullName>
    </submittedName>
</protein>
<proteinExistence type="predicted"/>